<dbReference type="STRING" id="574651.SAMN04487968_10865"/>
<evidence type="ECO:0000256" key="1">
    <source>
        <dbReference type="ARBA" id="ARBA00022630"/>
    </source>
</evidence>
<feature type="modified residue" description="4-aspartylphosphate" evidence="4">
    <location>
        <position position="62"/>
    </location>
</feature>
<dbReference type="Pfam" id="PF07992">
    <property type="entry name" value="Pyr_redox_2"/>
    <property type="match status" value="1"/>
</dbReference>
<dbReference type="InterPro" id="IPR023753">
    <property type="entry name" value="FAD/NAD-binding_dom"/>
</dbReference>
<proteinExistence type="predicted"/>
<dbReference type="SUPFAM" id="SSF51905">
    <property type="entry name" value="FAD/NAD(P)-binding domain"/>
    <property type="match status" value="1"/>
</dbReference>
<dbReference type="PRINTS" id="PR00469">
    <property type="entry name" value="PNDRDTASEII"/>
</dbReference>
<organism evidence="6 7">
    <name type="scientific">Nocardioides terrae</name>
    <dbReference type="NCBI Taxonomy" id="574651"/>
    <lineage>
        <taxon>Bacteria</taxon>
        <taxon>Bacillati</taxon>
        <taxon>Actinomycetota</taxon>
        <taxon>Actinomycetes</taxon>
        <taxon>Propionibacteriales</taxon>
        <taxon>Nocardioidaceae</taxon>
        <taxon>Nocardioides</taxon>
    </lineage>
</organism>
<dbReference type="InterPro" id="IPR011006">
    <property type="entry name" value="CheY-like_superfamily"/>
</dbReference>
<dbReference type="Gene3D" id="3.40.50.2300">
    <property type="match status" value="1"/>
</dbReference>
<dbReference type="InterPro" id="IPR050097">
    <property type="entry name" value="Ferredoxin-NADP_redctase_2"/>
</dbReference>
<dbReference type="PROSITE" id="PS50110">
    <property type="entry name" value="RESPONSE_REGULATORY"/>
    <property type="match status" value="1"/>
</dbReference>
<evidence type="ECO:0000313" key="7">
    <source>
        <dbReference type="Proteomes" id="UP000198832"/>
    </source>
</evidence>
<evidence type="ECO:0000256" key="4">
    <source>
        <dbReference type="PROSITE-ProRule" id="PRU00169"/>
    </source>
</evidence>
<dbReference type="InterPro" id="IPR001789">
    <property type="entry name" value="Sig_transdc_resp-reg_receiver"/>
</dbReference>
<dbReference type="Pfam" id="PF00072">
    <property type="entry name" value="Response_reg"/>
    <property type="match status" value="1"/>
</dbReference>
<reference evidence="6 7" key="1">
    <citation type="submission" date="2016-10" db="EMBL/GenBank/DDBJ databases">
        <authorList>
            <person name="de Groot N.N."/>
        </authorList>
    </citation>
    <scope>NUCLEOTIDE SEQUENCE [LARGE SCALE GENOMIC DNA]</scope>
    <source>
        <strain evidence="6 7">CGMCC 1.7056</strain>
    </source>
</reference>
<dbReference type="Proteomes" id="UP000198832">
    <property type="component" value="Unassembled WGS sequence"/>
</dbReference>
<sequence length="552" mass="59103">MSRPTILTVDDDEQVSAALSRDLKRQYGGQYRVMAATSGAEALSLLGSLALRGEPVALIVTDQRMPQMTGVELLAKAREDAPDAKALLLTAYADTDVAIVAINEIGLDYYLLKPWDPPQERLFPVVDDLLGDWQRAHPEVTSDLRIVGDRWSDRAHELKTFLARNHVPYQWYDVERDDEGRRLYDLAGSSAEDLPLVLPPDAEPLRSPAVRELAAALHLHTDARHALYDVCIVGAGPAGLAAGVYAASEGLRTVIVEREAPGGQAGQSAAIENYLGFPRGLSGSDLAQRALAQVSRFGAELVLARDVSGLEQRGPARALLLDGADAIEARSVVLATGVSYRRLDVDGIDRLQGRGVYYGANASDAAQCSDDVVYVVGGANSAGQAALNLARFAKQVVLVVRGPALAATMSSYLVNRITAADNVTVRCDSEVLEAAGDGHLETLTIRNRVTDEAEEVPASWLFIFIGATPRTGWLDAGIACDERGFVLTGPDLAGLSDPPMWPLARPPLPLETSMPGVFAAGDVRLESMKRVASAVGDGAMSIYLTHRYLAMT</sequence>
<gene>
    <name evidence="6" type="ORF">SAMN04487968_10865</name>
</gene>
<name>A0A1I1KAG8_9ACTN</name>
<dbReference type="SMART" id="SM00448">
    <property type="entry name" value="REC"/>
    <property type="match status" value="1"/>
</dbReference>
<dbReference type="EMBL" id="FOLB01000008">
    <property type="protein sequence ID" value="SFC57917.1"/>
    <property type="molecule type" value="Genomic_DNA"/>
</dbReference>
<dbReference type="PRINTS" id="PR00368">
    <property type="entry name" value="FADPNR"/>
</dbReference>
<dbReference type="AlphaFoldDB" id="A0A1I1KAG8"/>
<accession>A0A1I1KAG8</accession>
<keyword evidence="2" id="KW-0560">Oxidoreductase</keyword>
<dbReference type="SUPFAM" id="SSF52172">
    <property type="entry name" value="CheY-like"/>
    <property type="match status" value="1"/>
</dbReference>
<comment type="catalytic activity">
    <reaction evidence="3">
        <text>[thioredoxin]-dithiol + NADP(+) = [thioredoxin]-disulfide + NADPH + H(+)</text>
        <dbReference type="Rhea" id="RHEA:20345"/>
        <dbReference type="Rhea" id="RHEA-COMP:10698"/>
        <dbReference type="Rhea" id="RHEA-COMP:10700"/>
        <dbReference type="ChEBI" id="CHEBI:15378"/>
        <dbReference type="ChEBI" id="CHEBI:29950"/>
        <dbReference type="ChEBI" id="CHEBI:50058"/>
        <dbReference type="ChEBI" id="CHEBI:57783"/>
        <dbReference type="ChEBI" id="CHEBI:58349"/>
        <dbReference type="EC" id="1.8.1.9"/>
    </reaction>
</comment>
<dbReference type="OrthoDB" id="109585at2"/>
<keyword evidence="1" id="KW-0285">Flavoprotein</keyword>
<feature type="domain" description="Response regulatory" evidence="5">
    <location>
        <begin position="5"/>
        <end position="128"/>
    </location>
</feature>
<dbReference type="Gene3D" id="3.50.50.60">
    <property type="entry name" value="FAD/NAD(P)-binding domain"/>
    <property type="match status" value="2"/>
</dbReference>
<evidence type="ECO:0000256" key="3">
    <source>
        <dbReference type="ARBA" id="ARBA00048132"/>
    </source>
</evidence>
<dbReference type="InterPro" id="IPR036188">
    <property type="entry name" value="FAD/NAD-bd_sf"/>
</dbReference>
<evidence type="ECO:0000313" key="6">
    <source>
        <dbReference type="EMBL" id="SFC57917.1"/>
    </source>
</evidence>
<dbReference type="GO" id="GO:0000160">
    <property type="term" value="P:phosphorelay signal transduction system"/>
    <property type="evidence" value="ECO:0007669"/>
    <property type="project" value="InterPro"/>
</dbReference>
<evidence type="ECO:0000259" key="5">
    <source>
        <dbReference type="PROSITE" id="PS50110"/>
    </source>
</evidence>
<protein>
    <submittedName>
        <fullName evidence="6">Thioredoxin reductase (NADPH)</fullName>
    </submittedName>
</protein>
<dbReference type="PANTHER" id="PTHR48105">
    <property type="entry name" value="THIOREDOXIN REDUCTASE 1-RELATED-RELATED"/>
    <property type="match status" value="1"/>
</dbReference>
<dbReference type="GO" id="GO:0004791">
    <property type="term" value="F:thioredoxin-disulfide reductase (NADPH) activity"/>
    <property type="evidence" value="ECO:0007669"/>
    <property type="project" value="UniProtKB-EC"/>
</dbReference>
<keyword evidence="7" id="KW-1185">Reference proteome</keyword>
<keyword evidence="4" id="KW-0597">Phosphoprotein</keyword>
<dbReference type="RefSeq" id="WP_091124021.1">
    <property type="nucleotide sequence ID" value="NZ_FOLB01000008.1"/>
</dbReference>
<evidence type="ECO:0000256" key="2">
    <source>
        <dbReference type="ARBA" id="ARBA00023002"/>
    </source>
</evidence>